<dbReference type="EMBL" id="CAJOBE010002707">
    <property type="protein sequence ID" value="CAF3839025.1"/>
    <property type="molecule type" value="Genomic_DNA"/>
</dbReference>
<dbReference type="EMBL" id="CAJOAX010001504">
    <property type="protein sequence ID" value="CAF3721292.1"/>
    <property type="molecule type" value="Genomic_DNA"/>
</dbReference>
<dbReference type="Proteomes" id="UP000663889">
    <property type="component" value="Unassembled WGS sequence"/>
</dbReference>
<evidence type="ECO:0000313" key="4">
    <source>
        <dbReference type="EMBL" id="CAF0815227.1"/>
    </source>
</evidence>
<dbReference type="Pfam" id="PF00087">
    <property type="entry name" value="Toxin_TOLIP"/>
    <property type="match status" value="1"/>
</dbReference>
<evidence type="ECO:0000313" key="6">
    <source>
        <dbReference type="EMBL" id="CAF3839025.1"/>
    </source>
</evidence>
<dbReference type="Proteomes" id="UP000663874">
    <property type="component" value="Unassembled WGS sequence"/>
</dbReference>
<evidence type="ECO:0000259" key="2">
    <source>
        <dbReference type="Pfam" id="PF00087"/>
    </source>
</evidence>
<protein>
    <recommendedName>
        <fullName evidence="2">Snake toxin/toxin-like domain-containing protein</fullName>
    </recommendedName>
</protein>
<organism evidence="6 7">
    <name type="scientific">Rotaria sordida</name>
    <dbReference type="NCBI Taxonomy" id="392033"/>
    <lineage>
        <taxon>Eukaryota</taxon>
        <taxon>Metazoa</taxon>
        <taxon>Spiralia</taxon>
        <taxon>Gnathifera</taxon>
        <taxon>Rotifera</taxon>
        <taxon>Eurotatoria</taxon>
        <taxon>Bdelloidea</taxon>
        <taxon>Philodinida</taxon>
        <taxon>Philodinidae</taxon>
        <taxon>Rotaria</taxon>
    </lineage>
</organism>
<evidence type="ECO:0000256" key="1">
    <source>
        <dbReference type="SAM" id="Phobius"/>
    </source>
</evidence>
<evidence type="ECO:0000313" key="5">
    <source>
        <dbReference type="EMBL" id="CAF3721292.1"/>
    </source>
</evidence>
<dbReference type="Proteomes" id="UP000663823">
    <property type="component" value="Unassembled WGS sequence"/>
</dbReference>
<evidence type="ECO:0000313" key="3">
    <source>
        <dbReference type="EMBL" id="CAF0783803.1"/>
    </source>
</evidence>
<dbReference type="AlphaFoldDB" id="A0A819DNG2"/>
<sequence>MTAVILLKILIIAILLFIFYVKLVSTQLLCWKCDPCPEPHDNRSSLVSAVTCTSSQTICVKNTIRVFNRAAQISKGCVQSCTPSSSRSFGQGAFVDCCNTNYCNLSTRNQLSLIIYIFFILIYSFVFLSSSTIGFVS</sequence>
<dbReference type="Proteomes" id="UP000663882">
    <property type="component" value="Unassembled WGS sequence"/>
</dbReference>
<dbReference type="EMBL" id="CAJNOU010000025">
    <property type="protein sequence ID" value="CAF0815227.1"/>
    <property type="molecule type" value="Genomic_DNA"/>
</dbReference>
<name>A0A819DNG2_9BILA</name>
<dbReference type="InterPro" id="IPR035076">
    <property type="entry name" value="Toxin/TOLIP"/>
</dbReference>
<dbReference type="SUPFAM" id="SSF57302">
    <property type="entry name" value="Snake toxin-like"/>
    <property type="match status" value="1"/>
</dbReference>
<evidence type="ECO:0000313" key="7">
    <source>
        <dbReference type="Proteomes" id="UP000663874"/>
    </source>
</evidence>
<comment type="caution">
    <text evidence="6">The sequence shown here is derived from an EMBL/GenBank/DDBJ whole genome shotgun (WGS) entry which is preliminary data.</text>
</comment>
<gene>
    <name evidence="6" type="ORF">FNK824_LOCUS17227</name>
    <name evidence="5" type="ORF">OTI717_LOCUS13844</name>
    <name evidence="3" type="ORF">RFH988_LOCUS3052</name>
    <name evidence="4" type="ORF">SEV965_LOCUS1332</name>
</gene>
<feature type="domain" description="Snake toxin/toxin-like" evidence="2">
    <location>
        <begin position="32"/>
        <end position="104"/>
    </location>
</feature>
<feature type="transmembrane region" description="Helical" evidence="1">
    <location>
        <begin position="113"/>
        <end position="136"/>
    </location>
</feature>
<dbReference type="InterPro" id="IPR045860">
    <property type="entry name" value="Snake_toxin-like_sf"/>
</dbReference>
<dbReference type="EMBL" id="CAJNOO010000070">
    <property type="protein sequence ID" value="CAF0783803.1"/>
    <property type="molecule type" value="Genomic_DNA"/>
</dbReference>
<reference evidence="6" key="1">
    <citation type="submission" date="2021-02" db="EMBL/GenBank/DDBJ databases">
        <authorList>
            <person name="Nowell W R."/>
        </authorList>
    </citation>
    <scope>NUCLEOTIDE SEQUENCE</scope>
</reference>
<accession>A0A819DNG2</accession>
<proteinExistence type="predicted"/>
<keyword evidence="1" id="KW-0472">Membrane</keyword>
<dbReference type="OrthoDB" id="10054393at2759"/>
<keyword evidence="1" id="KW-1133">Transmembrane helix</keyword>
<feature type="transmembrane region" description="Helical" evidence="1">
    <location>
        <begin position="6"/>
        <end position="24"/>
    </location>
</feature>
<keyword evidence="1" id="KW-0812">Transmembrane</keyword>
<dbReference type="Gene3D" id="2.10.60.10">
    <property type="entry name" value="CD59"/>
    <property type="match status" value="1"/>
</dbReference>